<proteinExistence type="predicted"/>
<gene>
    <name evidence="2" type="primary">orf437</name>
</gene>
<reference evidence="2" key="1">
    <citation type="journal article" date="2021" name="J. Eukaryot. Microbiol.">
        <title>Description of Imasa heleensis, gen. nov., sp. nov. (Imasidae, fam. nov.), a Deep-Branching Marine Malawimonad and Possible Key Taxon in Understanding Early Eukaryotic Evolution.</title>
        <authorList>
            <person name="Heiss A.A."/>
            <person name="Warring S.D."/>
            <person name="Lukacs K."/>
            <person name="Favate J."/>
            <person name="Yang A."/>
            <person name="Gyaltshen Y."/>
            <person name="Filardi C."/>
            <person name="Simpson A.G.B."/>
            <person name="Kim E."/>
        </authorList>
    </citation>
    <scope>NUCLEOTIDE SEQUENCE</scope>
</reference>
<keyword evidence="1" id="KW-0472">Membrane</keyword>
<feature type="transmembrane region" description="Helical" evidence="1">
    <location>
        <begin position="324"/>
        <end position="342"/>
    </location>
</feature>
<evidence type="ECO:0000313" key="2">
    <source>
        <dbReference type="EMBL" id="QRR29765.1"/>
    </source>
</evidence>
<organism evidence="2">
    <name type="scientific">Imasa heleensis</name>
    <dbReference type="NCBI Taxonomy" id="2772037"/>
    <lineage>
        <taxon>Eukaryota</taxon>
        <taxon>Malawimonadida</taxon>
        <taxon>Imasidae</taxon>
        <taxon>Imasa</taxon>
    </lineage>
</organism>
<feature type="transmembrane region" description="Helical" evidence="1">
    <location>
        <begin position="170"/>
        <end position="187"/>
    </location>
</feature>
<feature type="transmembrane region" description="Helical" evidence="1">
    <location>
        <begin position="207"/>
        <end position="224"/>
    </location>
</feature>
<accession>A0A893DD29</accession>
<keyword evidence="2" id="KW-0496">Mitochondrion</keyword>
<sequence>MNRLNYINDIYSTTTIKNAIDFNYKTHLRIENDSEKEIVLNTSYSEYPPKPSRRILDSRSSHYPFLSKIYHDLPSRIMFYIPRVEQKLLERNYSIKRMYARAYFCIYKYMKSHYNDFSNSIISKMELNPDQYHSKIKDYMPNYYYIYKATNFNKPYITHNTVNNYFHNNYTVMYILIVSLLVMYPMYYNMYCYNVIPLTNFSDLVSMLLNPGYMVFSINFIHLYNKFLYAFSQSPLYIEYIYYKLSYLLPISINTIYTDIVTYLAKLYSKYGLPSGYDARFWKKESSYILVLIYDTIYNMTYMLMTVIVYPTKMYFTSVINNALNLRIYYIIIPLLLFYSIFRHGSGGFNQVVKDYVSTRGYFYSYYAINVAVLYSLYIYISSSIYVDEPFSLWTFIWLDDYFYNVIYSIYNTVIDSLNGVVSTAAYKYFFRFVIHS</sequence>
<evidence type="ECO:0000256" key="1">
    <source>
        <dbReference type="SAM" id="Phobius"/>
    </source>
</evidence>
<feature type="transmembrane region" description="Helical" evidence="1">
    <location>
        <begin position="362"/>
        <end position="381"/>
    </location>
</feature>
<keyword evidence="1" id="KW-0812">Transmembrane</keyword>
<geneLocation type="mitochondrion" evidence="2"/>
<name>A0A893DD29_9EUKA</name>
<feature type="transmembrane region" description="Helical" evidence="1">
    <location>
        <begin position="288"/>
        <end position="312"/>
    </location>
</feature>
<dbReference type="EMBL" id="MT246538">
    <property type="protein sequence ID" value="QRR29765.1"/>
    <property type="molecule type" value="Genomic_DNA"/>
</dbReference>
<dbReference type="GeneID" id="67270357"/>
<dbReference type="RefSeq" id="YP_010165752.1">
    <property type="nucleotide sequence ID" value="NC_057511.1"/>
</dbReference>
<feature type="transmembrane region" description="Helical" evidence="1">
    <location>
        <begin position="245"/>
        <end position="268"/>
    </location>
</feature>
<keyword evidence="1" id="KW-1133">Transmembrane helix</keyword>
<protein>
    <submittedName>
        <fullName evidence="2">Uncharacterized protein</fullName>
    </submittedName>
</protein>
<dbReference type="AlphaFoldDB" id="A0A893DD29"/>